<dbReference type="RefSeq" id="WP_223417533.1">
    <property type="nucleotide sequence ID" value="NZ_JAIPME010000001.1"/>
</dbReference>
<dbReference type="EMBL" id="JAIPME010000001">
    <property type="protein sequence ID" value="MBZ2385779.1"/>
    <property type="molecule type" value="Genomic_DNA"/>
</dbReference>
<keyword evidence="3" id="KW-1185">Reference proteome</keyword>
<comment type="caution">
    <text evidence="1">The sequence shown here is derived from an EMBL/GenBank/DDBJ whole genome shotgun (WGS) entry which is preliminary data.</text>
</comment>
<evidence type="ECO:0000313" key="2">
    <source>
        <dbReference type="EMBL" id="MBZ2387817.1"/>
    </source>
</evidence>
<gene>
    <name evidence="1" type="ORF">K8P03_00370</name>
    <name evidence="2" type="ORF">K8P03_11090</name>
</gene>
<reference evidence="1 3" key="1">
    <citation type="submission" date="2021-08" db="EMBL/GenBank/DDBJ databases">
        <title>FDA dAtabase for Regulatory Grade micrObial Sequences (FDA-ARGOS): Supporting development and validation of Infectious Disease Dx tests.</title>
        <authorList>
            <person name="Sproer C."/>
            <person name="Gronow S."/>
            <person name="Severitt S."/>
            <person name="Schroder I."/>
            <person name="Tallon L."/>
            <person name="Sadzewicz L."/>
            <person name="Zhao X."/>
            <person name="Boylan J."/>
            <person name="Ott S."/>
            <person name="Bowen H."/>
            <person name="Vavikolanu K."/>
            <person name="Hazen T."/>
            <person name="Aluvathingal J."/>
            <person name="Nadendla S."/>
            <person name="Lowell S."/>
            <person name="Myers T."/>
            <person name="Yan Y."/>
            <person name="Sichtig H."/>
        </authorList>
    </citation>
    <scope>NUCLEOTIDE SEQUENCE [LARGE SCALE GENOMIC DNA]</scope>
    <source>
        <strain evidence="1 3">FDAARGOS_1460</strain>
    </source>
</reference>
<proteinExistence type="predicted"/>
<name>A0ABS7SW65_9FIRM</name>
<accession>A0ABS7SW65</accession>
<protein>
    <submittedName>
        <fullName evidence="1">Uncharacterized protein</fullName>
    </submittedName>
</protein>
<dbReference type="EMBL" id="JAIPME010000002">
    <property type="protein sequence ID" value="MBZ2387817.1"/>
    <property type="molecule type" value="Genomic_DNA"/>
</dbReference>
<dbReference type="Proteomes" id="UP000734271">
    <property type="component" value="Unassembled WGS sequence"/>
</dbReference>
<evidence type="ECO:0000313" key="3">
    <source>
        <dbReference type="Proteomes" id="UP000734271"/>
    </source>
</evidence>
<evidence type="ECO:0000313" key="1">
    <source>
        <dbReference type="EMBL" id="MBZ2385779.1"/>
    </source>
</evidence>
<organism evidence="1 3">
    <name type="scientific">Anaerococcus murdochii</name>
    <dbReference type="NCBI Taxonomy" id="411577"/>
    <lineage>
        <taxon>Bacteria</taxon>
        <taxon>Bacillati</taxon>
        <taxon>Bacillota</taxon>
        <taxon>Tissierellia</taxon>
        <taxon>Tissierellales</taxon>
        <taxon>Peptoniphilaceae</taxon>
        <taxon>Anaerococcus</taxon>
    </lineage>
</organism>
<sequence length="87" mass="10404">MRISFALTKEYDVWIDMEEIDKKYLGDTKAAVKDKFKEAEETDVYLDDIEILEEEKHFPDLMYQASQEAAYQAERDLQESQYLRDLI</sequence>